<comment type="caution">
    <text evidence="2">The sequence shown here is derived from an EMBL/GenBank/DDBJ whole genome shotgun (WGS) entry which is preliminary data.</text>
</comment>
<accession>A0A6A4AY04</accession>
<name>A0A6A4AY04_9STRA</name>
<evidence type="ECO:0000256" key="1">
    <source>
        <dbReference type="SAM" id="MobiDB-lite"/>
    </source>
</evidence>
<reference evidence="2 3" key="1">
    <citation type="submission" date="2018-08" db="EMBL/GenBank/DDBJ databases">
        <title>Genomic investigation of the strawberry pathogen Phytophthora fragariae indicates pathogenicity is determined by transcriptional variation in three key races.</title>
        <authorList>
            <person name="Adams T.M."/>
            <person name="Armitage A.D."/>
            <person name="Sobczyk M.K."/>
            <person name="Bates H.J."/>
            <person name="Dunwell J.M."/>
            <person name="Nellist C.F."/>
            <person name="Harrison R.J."/>
        </authorList>
    </citation>
    <scope>NUCLEOTIDE SEQUENCE [LARGE SCALE GENOMIC DNA]</scope>
    <source>
        <strain evidence="2 3">SCRP333</strain>
    </source>
</reference>
<protein>
    <submittedName>
        <fullName evidence="2">Uncharacterized protein</fullName>
    </submittedName>
</protein>
<gene>
    <name evidence="2" type="ORF">PR003_g32692</name>
</gene>
<proteinExistence type="predicted"/>
<evidence type="ECO:0000313" key="3">
    <source>
        <dbReference type="Proteomes" id="UP000434957"/>
    </source>
</evidence>
<feature type="region of interest" description="Disordered" evidence="1">
    <location>
        <begin position="35"/>
        <end position="55"/>
    </location>
</feature>
<organism evidence="2 3">
    <name type="scientific">Phytophthora rubi</name>
    <dbReference type="NCBI Taxonomy" id="129364"/>
    <lineage>
        <taxon>Eukaryota</taxon>
        <taxon>Sar</taxon>
        <taxon>Stramenopiles</taxon>
        <taxon>Oomycota</taxon>
        <taxon>Peronosporomycetes</taxon>
        <taxon>Peronosporales</taxon>
        <taxon>Peronosporaceae</taxon>
        <taxon>Phytophthora</taxon>
    </lineage>
</organism>
<keyword evidence="3" id="KW-1185">Reference proteome</keyword>
<dbReference type="AlphaFoldDB" id="A0A6A4AY04"/>
<sequence length="145" mass="15177">EMSTPTTQTFDTPAAPAAAGAVVASTATTATSSASSASVVTSTVTTSSSPKSTISVGEYHKTRGKVTYANEALFDGIEDLDVDKDVDMEEGAMKLAWGLVVLARTTRTLRVPSARVAAAIDRSLMLGRCLRRGVETTTTPLRPRL</sequence>
<dbReference type="EMBL" id="QXFT01008234">
    <property type="protein sequence ID" value="KAE9264749.1"/>
    <property type="molecule type" value="Genomic_DNA"/>
</dbReference>
<evidence type="ECO:0000313" key="2">
    <source>
        <dbReference type="EMBL" id="KAE9264749.1"/>
    </source>
</evidence>
<dbReference type="Proteomes" id="UP000434957">
    <property type="component" value="Unassembled WGS sequence"/>
</dbReference>
<feature type="non-terminal residue" evidence="2">
    <location>
        <position position="1"/>
    </location>
</feature>